<dbReference type="PROSITE" id="PS51387">
    <property type="entry name" value="FAD_PCMH"/>
    <property type="match status" value="1"/>
</dbReference>
<dbReference type="PANTHER" id="PTHR43716">
    <property type="entry name" value="D-2-HYDROXYGLUTARATE DEHYDROGENASE, MITOCHONDRIAL"/>
    <property type="match status" value="1"/>
</dbReference>
<dbReference type="GO" id="GO:0022904">
    <property type="term" value="P:respiratory electron transport chain"/>
    <property type="evidence" value="ECO:0007669"/>
    <property type="project" value="TreeGrafter"/>
</dbReference>
<dbReference type="Pfam" id="PF01565">
    <property type="entry name" value="FAD_binding_4"/>
    <property type="match status" value="1"/>
</dbReference>
<dbReference type="SUPFAM" id="SSF55103">
    <property type="entry name" value="FAD-linked oxidases, C-terminal domain"/>
    <property type="match status" value="1"/>
</dbReference>
<dbReference type="Gene3D" id="3.30.43.10">
    <property type="entry name" value="Uridine Diphospho-n-acetylenolpyruvylglucosamine Reductase, domain 2"/>
    <property type="match status" value="1"/>
</dbReference>
<proteinExistence type="predicted"/>
<dbReference type="InterPro" id="IPR016167">
    <property type="entry name" value="FAD-bd_PCMH_sub1"/>
</dbReference>
<dbReference type="InterPro" id="IPR004113">
    <property type="entry name" value="FAD-bd_oxidored_4_C"/>
</dbReference>
<dbReference type="AlphaFoldDB" id="A0AAF0HCF1"/>
<keyword evidence="6" id="KW-0614">Plasmid</keyword>
<geneLocation type="plasmid" evidence="6 7">
    <name>pAlCFBP5477</name>
</geneLocation>
<feature type="domain" description="FAD-binding PCMH-type" evidence="5">
    <location>
        <begin position="35"/>
        <end position="217"/>
    </location>
</feature>
<dbReference type="PANTHER" id="PTHR43716:SF1">
    <property type="entry name" value="D-2-HYDROXYGLUTARATE DEHYDROGENASE, MITOCHONDRIAL"/>
    <property type="match status" value="1"/>
</dbReference>
<keyword evidence="3" id="KW-0274">FAD</keyword>
<dbReference type="RefSeq" id="WP_137395969.1">
    <property type="nucleotide sequence ID" value="NZ_CP124735.1"/>
</dbReference>
<evidence type="ECO:0000259" key="5">
    <source>
        <dbReference type="PROSITE" id="PS51387"/>
    </source>
</evidence>
<keyword evidence="4" id="KW-0560">Oxidoreductase</keyword>
<accession>A0AAF0HCF1</accession>
<evidence type="ECO:0000313" key="7">
    <source>
        <dbReference type="Proteomes" id="UP000298664"/>
    </source>
</evidence>
<name>A0AAF0HCF1_9HYPH</name>
<organism evidence="6 7">
    <name type="scientific">Agrobacterium larrymoorei</name>
    <dbReference type="NCBI Taxonomy" id="160699"/>
    <lineage>
        <taxon>Bacteria</taxon>
        <taxon>Pseudomonadati</taxon>
        <taxon>Pseudomonadota</taxon>
        <taxon>Alphaproteobacteria</taxon>
        <taxon>Hyphomicrobiales</taxon>
        <taxon>Rhizobiaceae</taxon>
        <taxon>Rhizobium/Agrobacterium group</taxon>
        <taxon>Agrobacterium</taxon>
    </lineage>
</organism>
<dbReference type="InterPro" id="IPR051264">
    <property type="entry name" value="FAD-oxidored/transferase_4"/>
</dbReference>
<protein>
    <submittedName>
        <fullName evidence="6">FAD-binding oxidoreductase</fullName>
    </submittedName>
</protein>
<dbReference type="InterPro" id="IPR016166">
    <property type="entry name" value="FAD-bd_PCMH"/>
</dbReference>
<evidence type="ECO:0000256" key="1">
    <source>
        <dbReference type="ARBA" id="ARBA00001974"/>
    </source>
</evidence>
<dbReference type="Pfam" id="PF02913">
    <property type="entry name" value="FAD-oxidase_C"/>
    <property type="match status" value="1"/>
</dbReference>
<comment type="cofactor">
    <cofactor evidence="1">
        <name>FAD</name>
        <dbReference type="ChEBI" id="CHEBI:57692"/>
    </cofactor>
</comment>
<dbReference type="Gene3D" id="3.30.465.10">
    <property type="match status" value="1"/>
</dbReference>
<sequence>MTSPIEHIGNLRQLLGEKGLLTDADKVPYEQGARYDMGKSAFVMRPATTREVSQAVAYCVSNGIHIVPQAGNTGLVSGSTSDQSGLQAILSVDRLNRTIELDRDNRSVRADAGVLLSDLNEYLAPSGLFFPIDLGANPRLGGMISTNTGGARFVKYGDVRRNTLGLTVVLADSQGSVMDLRNDLRKNNTGVDWKQIFIGTSGSFGIITECVINVEPLPRQSASVMLVPADAEKIMPLLHAMEMEFGSDLTAFEGMSKNAIAAAFAHVPSLRNPFRNGEIPDYVILAEVSRTYPHSQGEPTLEEWVQSALGNIWERDETLLEDALFGPSEPMWAIRHALSEGVKQLGKLVAFDLAFRRGDVMPFCERMRQEVASRFPEVTICDFGHIADGGVHFNLVIGEDGRSADNPSLEWALRDWIYDVVVSEYDGSFSAEHAIGRKNQGYYDKFTPQLLKEMAENLKRMTSPGGLGTVRLG</sequence>
<dbReference type="EMBL" id="CP124735">
    <property type="protein sequence ID" value="WHA43906.1"/>
    <property type="molecule type" value="Genomic_DNA"/>
</dbReference>
<dbReference type="Gene3D" id="3.30.70.2740">
    <property type="match status" value="1"/>
</dbReference>
<reference evidence="6" key="1">
    <citation type="submission" date="2023-05" db="EMBL/GenBank/DDBJ databases">
        <title>Complete genome sequence of Agrobacterium larrymoorei CFBP5477.</title>
        <authorList>
            <person name="Yen H.-C."/>
            <person name="Chou L."/>
            <person name="Lin Y.-C."/>
            <person name="Lai E.-M."/>
            <person name="Kuo C.-H."/>
        </authorList>
    </citation>
    <scope>NUCLEOTIDE SEQUENCE</scope>
    <source>
        <strain evidence="6">CFBP5477</strain>
        <plasmid evidence="6">pAlCFBP5477</plasmid>
    </source>
</reference>
<gene>
    <name evidence="6" type="ORF">CFBP5477_022565</name>
</gene>
<dbReference type="Gene3D" id="3.30.70.2190">
    <property type="match status" value="1"/>
</dbReference>
<dbReference type="InterPro" id="IPR006094">
    <property type="entry name" value="Oxid_FAD_bind_N"/>
</dbReference>
<evidence type="ECO:0000256" key="4">
    <source>
        <dbReference type="ARBA" id="ARBA00023002"/>
    </source>
</evidence>
<dbReference type="GO" id="GO:0071949">
    <property type="term" value="F:FAD binding"/>
    <property type="evidence" value="ECO:0007669"/>
    <property type="project" value="InterPro"/>
</dbReference>
<evidence type="ECO:0000313" key="6">
    <source>
        <dbReference type="EMBL" id="WHA43906.1"/>
    </source>
</evidence>
<evidence type="ECO:0000256" key="2">
    <source>
        <dbReference type="ARBA" id="ARBA00022630"/>
    </source>
</evidence>
<dbReference type="InterPro" id="IPR036318">
    <property type="entry name" value="FAD-bd_PCMH-like_sf"/>
</dbReference>
<dbReference type="InterPro" id="IPR016169">
    <property type="entry name" value="FAD-bd_PCMH_sub2"/>
</dbReference>
<dbReference type="SUPFAM" id="SSF56176">
    <property type="entry name" value="FAD-binding/transporter-associated domain-like"/>
    <property type="match status" value="1"/>
</dbReference>
<keyword evidence="2" id="KW-0285">Flavoprotein</keyword>
<evidence type="ECO:0000256" key="3">
    <source>
        <dbReference type="ARBA" id="ARBA00022827"/>
    </source>
</evidence>
<dbReference type="GO" id="GO:0016491">
    <property type="term" value="F:oxidoreductase activity"/>
    <property type="evidence" value="ECO:0007669"/>
    <property type="project" value="UniProtKB-KW"/>
</dbReference>
<dbReference type="InterPro" id="IPR016164">
    <property type="entry name" value="FAD-linked_Oxase-like_C"/>
</dbReference>
<dbReference type="Proteomes" id="UP000298664">
    <property type="component" value="Plasmid pAlCFBP5477"/>
</dbReference>